<dbReference type="KEGG" id="ttc:FOKN1_2303"/>
<keyword evidence="3" id="KW-1185">Reference proteome</keyword>
<reference evidence="2 3" key="1">
    <citation type="submission" date="2017-05" db="EMBL/GenBank/DDBJ databases">
        <title>Thiocyanate degradation by Thiohalobacter thiocyanaticus FOKN1.</title>
        <authorList>
            <person name="Oshiki M."/>
            <person name="Fukushima T."/>
            <person name="Kawano S."/>
            <person name="Nakagawa J."/>
        </authorList>
    </citation>
    <scope>NUCLEOTIDE SEQUENCE [LARGE SCALE GENOMIC DNA]</scope>
    <source>
        <strain evidence="2 3">FOKN1</strain>
    </source>
</reference>
<dbReference type="Proteomes" id="UP000218765">
    <property type="component" value="Chromosome"/>
</dbReference>
<evidence type="ECO:0000313" key="2">
    <source>
        <dbReference type="EMBL" id="BAZ94677.1"/>
    </source>
</evidence>
<gene>
    <name evidence="2" type="ORF">FOKN1_2303</name>
</gene>
<name>A0A1Z4VSR6_9GAMM</name>
<dbReference type="SUPFAM" id="SSF52540">
    <property type="entry name" value="P-loop containing nucleoside triphosphate hydrolases"/>
    <property type="match status" value="1"/>
</dbReference>
<evidence type="ECO:0000313" key="3">
    <source>
        <dbReference type="Proteomes" id="UP000218765"/>
    </source>
</evidence>
<sequence length="322" mass="37464">MNPERPLFIVGAPRSGTTLLLYMLRSHPRLFLPGDESHFFIPLYRRYGPQPPLDRSDQIQDLLQAMQKLRPVFFREFVEAGDPQLAGLARALAAERPVGLAGLIDALYRHLARRAGKVRWGDKTPYYVQHLDTIDALFPNCQVVHLIRDGRDVALSMLARRHDFDVYNIYHAARYWEECVEAGRRSGRRLGPERYLELRYEDLLDAPQEQLERLCDFLHEPYSEEILDFERPGQMDSKLLKTTPLVSQGLQQGNVGKWRERMTPRQIATFERAVPDLLRAYAYPLSATVAPLPLPLRAGYRLHNRVRKWFNRTFHQRPVARL</sequence>
<proteinExistence type="predicted"/>
<dbReference type="PANTHER" id="PTHR12788:SF10">
    <property type="entry name" value="PROTEIN-TYROSINE SULFOTRANSFERASE"/>
    <property type="match status" value="1"/>
</dbReference>
<dbReference type="InterPro" id="IPR026634">
    <property type="entry name" value="TPST-like"/>
</dbReference>
<dbReference type="Gene3D" id="3.40.50.300">
    <property type="entry name" value="P-loop containing nucleotide triphosphate hydrolases"/>
    <property type="match status" value="1"/>
</dbReference>
<dbReference type="EMBL" id="AP018052">
    <property type="protein sequence ID" value="BAZ94677.1"/>
    <property type="molecule type" value="Genomic_DNA"/>
</dbReference>
<accession>A0A1Z4VSR6</accession>
<dbReference type="GO" id="GO:0008476">
    <property type="term" value="F:protein-tyrosine sulfotransferase activity"/>
    <property type="evidence" value="ECO:0007669"/>
    <property type="project" value="InterPro"/>
</dbReference>
<dbReference type="AlphaFoldDB" id="A0A1Z4VSR6"/>
<dbReference type="OrthoDB" id="9815894at2"/>
<dbReference type="RefSeq" id="WP_096366746.1">
    <property type="nucleotide sequence ID" value="NZ_AP018052.1"/>
</dbReference>
<dbReference type="Pfam" id="PF13469">
    <property type="entry name" value="Sulfotransfer_3"/>
    <property type="match status" value="1"/>
</dbReference>
<evidence type="ECO:0000256" key="1">
    <source>
        <dbReference type="ARBA" id="ARBA00022679"/>
    </source>
</evidence>
<protein>
    <submittedName>
        <fullName evidence="2">Sulfotransferase</fullName>
    </submittedName>
</protein>
<dbReference type="InterPro" id="IPR027417">
    <property type="entry name" value="P-loop_NTPase"/>
</dbReference>
<keyword evidence="1 2" id="KW-0808">Transferase</keyword>
<dbReference type="PANTHER" id="PTHR12788">
    <property type="entry name" value="PROTEIN-TYROSINE SULFOTRANSFERASE 2"/>
    <property type="match status" value="1"/>
</dbReference>
<organism evidence="2 3">
    <name type="scientific">Thiohalobacter thiocyanaticus</name>
    <dbReference type="NCBI Taxonomy" id="585455"/>
    <lineage>
        <taxon>Bacteria</taxon>
        <taxon>Pseudomonadati</taxon>
        <taxon>Pseudomonadota</taxon>
        <taxon>Gammaproteobacteria</taxon>
        <taxon>Thiohalobacterales</taxon>
        <taxon>Thiohalobacteraceae</taxon>
        <taxon>Thiohalobacter</taxon>
    </lineage>
</organism>